<feature type="non-terminal residue" evidence="1">
    <location>
        <position position="37"/>
    </location>
</feature>
<gene>
    <name evidence="1" type="ORF">S06H3_56560</name>
</gene>
<protein>
    <submittedName>
        <fullName evidence="1">Uncharacterized protein</fullName>
    </submittedName>
</protein>
<dbReference type="AlphaFoldDB" id="X1QRA8"/>
<proteinExistence type="predicted"/>
<dbReference type="EMBL" id="BARV01036390">
    <property type="protein sequence ID" value="GAI53455.1"/>
    <property type="molecule type" value="Genomic_DNA"/>
</dbReference>
<evidence type="ECO:0000313" key="1">
    <source>
        <dbReference type="EMBL" id="GAI53455.1"/>
    </source>
</evidence>
<accession>X1QRA8</accession>
<sequence>MIPLKNIIVPKVVMNEGMPARRVMVPLRKPMQAAAIR</sequence>
<comment type="caution">
    <text evidence="1">The sequence shown here is derived from an EMBL/GenBank/DDBJ whole genome shotgun (WGS) entry which is preliminary data.</text>
</comment>
<reference evidence="1" key="1">
    <citation type="journal article" date="2014" name="Front. Microbiol.">
        <title>High frequency of phylogenetically diverse reductive dehalogenase-homologous genes in deep subseafloor sedimentary metagenomes.</title>
        <authorList>
            <person name="Kawai M."/>
            <person name="Futagami T."/>
            <person name="Toyoda A."/>
            <person name="Takaki Y."/>
            <person name="Nishi S."/>
            <person name="Hori S."/>
            <person name="Arai W."/>
            <person name="Tsubouchi T."/>
            <person name="Morono Y."/>
            <person name="Uchiyama I."/>
            <person name="Ito T."/>
            <person name="Fujiyama A."/>
            <person name="Inagaki F."/>
            <person name="Takami H."/>
        </authorList>
    </citation>
    <scope>NUCLEOTIDE SEQUENCE</scope>
    <source>
        <strain evidence="1">Expedition CK06-06</strain>
    </source>
</reference>
<organism evidence="1">
    <name type="scientific">marine sediment metagenome</name>
    <dbReference type="NCBI Taxonomy" id="412755"/>
    <lineage>
        <taxon>unclassified sequences</taxon>
        <taxon>metagenomes</taxon>
        <taxon>ecological metagenomes</taxon>
    </lineage>
</organism>
<name>X1QRA8_9ZZZZ</name>